<reference evidence="1 2" key="1">
    <citation type="submission" date="2016-09" db="EMBL/GenBank/DDBJ databases">
        <title>Draft genome sequence of the soil isolate, Lysinibacillus fusiformis M5, a potential hypoxanthine producer.</title>
        <authorList>
            <person name="Gallegos-Monterrosa R."/>
            <person name="Maroti G."/>
            <person name="Balint B."/>
            <person name="Kovacs A.T."/>
        </authorList>
    </citation>
    <scope>NUCLEOTIDE SEQUENCE [LARGE SCALE GENOMIC DNA]</scope>
    <source>
        <strain evidence="1 2">M5</strain>
    </source>
</reference>
<name>A0A1E4QYF1_9BACI</name>
<dbReference type="RefSeq" id="WP_069483487.1">
    <property type="nucleotide sequence ID" value="NZ_KV766183.1"/>
</dbReference>
<organism evidence="1 2">
    <name type="scientific">Lysinibacillus fusiformis</name>
    <dbReference type="NCBI Taxonomy" id="28031"/>
    <lineage>
        <taxon>Bacteria</taxon>
        <taxon>Bacillati</taxon>
        <taxon>Bacillota</taxon>
        <taxon>Bacilli</taxon>
        <taxon>Bacillales</taxon>
        <taxon>Bacillaceae</taxon>
        <taxon>Lysinibacillus</taxon>
    </lineage>
</organism>
<dbReference type="Proteomes" id="UP000094784">
    <property type="component" value="Unassembled WGS sequence"/>
</dbReference>
<gene>
    <name evidence="1" type="ORF">BG258_23360</name>
</gene>
<evidence type="ECO:0000313" key="1">
    <source>
        <dbReference type="EMBL" id="ODV53244.1"/>
    </source>
</evidence>
<dbReference type="EMBL" id="MECQ01000008">
    <property type="protein sequence ID" value="ODV53244.1"/>
    <property type="molecule type" value="Genomic_DNA"/>
</dbReference>
<evidence type="ECO:0000313" key="2">
    <source>
        <dbReference type="Proteomes" id="UP000094784"/>
    </source>
</evidence>
<protein>
    <submittedName>
        <fullName evidence="1">Uncharacterized protein</fullName>
    </submittedName>
</protein>
<proteinExistence type="predicted"/>
<accession>A0A1E4QYF1</accession>
<comment type="caution">
    <text evidence="1">The sequence shown here is derived from an EMBL/GenBank/DDBJ whole genome shotgun (WGS) entry which is preliminary data.</text>
</comment>
<sequence length="2691" mass="305431">MAEQFFHLKNCLRTNNLKIIMDAQLKSEIAKAKLGNLDFNSIDNLRAFIFDRDNKIAPILNSNLANQNLYAIESSILRGAQSIKARNIITDNVNLKRNLYFDLTQNIVDAFSNKNQSSQSAMLKTIEATKEFAYAFNEHAKTSSSFSAVQRSIDYLRENNEGIVSFDLETFSGRNQNGKQLLDKITEFSFLTYDNINAKNASKTVTGYVGITSQEEDMKYQSILNKYKANPMNLTNLEETILKYFAKLGSSGFDIVEDSNVAGRFAVQGGMNEKDIKMTVATIKEGIKKARDIGERQRQTMLANGLMQWEQDLSDAILEIQTTKKSILGHDIINVGIPWLNQYFSSARKEVKDYIRTQGGSTNINIGRHRIADIFPLMQHAMDNRVFRKDYLSQDTRAMLAKYGLSPSSHKAVSNFGLSAGELEQRMASSETHTTICNAKETFKVLSKSVEEKNIIDYALNAGKEINHKNIFGKIKGNGSQLFYGTRTIDGNQDGIIGFRVDPLDGQFYTMDGYVVHPNRLGENTPTSDHVIFNKGVNEYFIKKGRTYTVEGIVSLKAIEQHGSEGNEHLGRYIEVMREAHPALAVNELIAVKMSAVSEYKGQSRAATDILKNDEISFIVAPMKEMQNFFNNNMVMYAEKDKAGQFQLTKGVQRLLEPYSLKVGNDKLEISKEKTGNLIKDVIKSGAQKDVVDNANRIIQDMDFDKFKSISDFVDFINKEVEAISSSASLQDKRRLVIQQAIENGRSIAEKIAKNIPLSQIEQEKNIALLHEILNLKDYKGSQIFYLKCVNNAISLIDYFTGIKPIGESIFNNVNKLGANDTERKYLFKVAMDVAISKIEKITNKQDDVKNVFRQIDNDYFEISMKDNGKQGIPLSQMAIHSLHEDVLRVNLTNGESNLLRTIVDDKYIGDSTELKKRLVMLMDRAAVKNKVIGKWNVREYMDNNTPYIIARDFIEQLKELRKEDPSVGYITPLRNPTNIGIPDIYKTMESNFDYKNVVKQCVDTIKKHKPGTIIDIRGISKPDNENRLNTVALDIITNILMDKFNREEFKKYGYTDQQINWISKAREIRERDYMLLIKEIIKGVSVTDMFLHFDRGIGLFAIQDGDRQIDLSDVPRERIMDGVIYTQVGCNYMNLMTHLDVDRTHDGSQLTSSQINLRSDVGMALKNVWPLEFSVVAQQKRGIDPINVIQGYISRIAAELNEGSIGQPLNEYGSNAMCNLAEKEFVNSLAHIPGIDNVRFGTVDNEISRTEKDYFLEQIRKKGFHYDKMNDFAKGIYVKYRKDIMGHVFNQVGVSVEVRNNLDVWFNRTRAELAVDKTVKYQNNQYSMETYKDPNRLFEISTRNYNLRQEEDLNIIGKISTDSSALKSTEQPGLSSRTSVGMTYPNRQINSLDILVQMEAIVNRAYVGSEEFKQRVYNSTTIVEYQLVSERLHQIRNIYEGGAVTSSPLGEEIFLANEYQRMYNLRKLFDDHQISVENIKKTQEFSEMVPEVRVKENGEIEFKYRKGKSYKQSFDSITEMAYRDRLNEITDGFIHSGYFSQLSDIFASEDEVKKIVLQYATDRDLKVVDENAFKKIAGELYTLKYYVDPVKESINIEDRAEAFTYTGLNDLKVTSLRSELSGTENIEGESNSLMSTPDHLNTEKILSIIKKINDKYFEKLSKTYVMSEQFDGALYLNNKAVNDITASKLDSSQIISRVYADEQAVKNGKNSLRGVYDGTVGKGLETLYRGPAMPQMSSLDDSQIYNQFVVDNSSNSLVDDYTRFTEAVKLDSMREGTFDKGSEDFKFTHEKPHFIMDKIYNGFIEISPKQLDERFQEVYEIYREKAALRDEFHSKTFLEPFVQTVQKDMFAQNSDDLQYIIVQKKGKLNSEDLIENENVSIDLLSEESRRLIAQGAVQASERNVNVLDAYSSEANRVAVDYNTGRMNDDELKNYQDFSFKDIDLMNIDFTSGEDVLYFKDGVFNSLYNQNAIIDLSSIDEDILKDAGISGNKLAIGVVPSQSKDTNTQDDIYTRLKDIQYSARFISEIRDPIVGFEENAYERHRHSIKTNLQKIDALMYNYATSEEGALSQVSEIQLENPAIGKVALLNFEDIVNLPSYELELLKKNFKVDGKSILEHQKASIILDFDSISNDLTENRELFKEVNIKSFSVKDKNEMNTLLRSGVQVMTQYSSTSPESFIKTKTMLMSNPYKNEVNSYSDDAILTNKDAYSAPLHANDAESNPFNLFEFPKLQDTRLNDLNAQRSFDQYALDAGIKRGITSIAKANADTVKMNMAERSLTVENSHLEFNQELQKQYGDDFRAIEKSAINNYAKHDNNMALDMAEGTFRDNSRNQAYLQQVVQEIDGDSLRYNGGEANESLSEIHSPVRMMGNLVSDVLKNQYNQRQGNRIFENILQPSEETFLSSKYNKTTTLDNSMDPKDSNNTYRKVVGFTPYWENDLVDGFEKRYNSQETYNSLRLEDQGVYYNRGVAPNLDMYNYLSTTAQTKNEVSVDMIKDSSISTEGSKLLDLPRNAVDSVQGDGIMESGKLFNHDDSLPSDKGHINWIPPITSGLNETTDYHVESGHNVIPQSSINGKDLAFGALGLAGSTLMYHSQPSATAVAVENDEILYDVPIMTDDATSLLQTNPKQGYVININASTPRGQKHAEEAIRQAMVTSYNSTNVNVSMNINNSGGNITDSTIERMIQGMLA</sequence>